<keyword evidence="2" id="KW-1185">Reference proteome</keyword>
<protein>
    <recommendedName>
        <fullName evidence="3">Prophage pi2 protein 40</fullName>
    </recommendedName>
</protein>
<sequence length="116" mass="13372">MEKTITIDGKDIRFKSTAAAPLRYKAQFGRDFFGDILKMAPLANISKKDTDNLPLESLKHIDFDVFYNILWTMAKTADKSIPEPMEWLDGFDEFPLMEIFPQVQDLLLKNLGTKKK</sequence>
<accession>A0ABU9XBQ1</accession>
<comment type="caution">
    <text evidence="1">The sequence shown here is derived from an EMBL/GenBank/DDBJ whole genome shotgun (WGS) entry which is preliminary data.</text>
</comment>
<reference evidence="1 2" key="1">
    <citation type="submission" date="2024-05" db="EMBL/GenBank/DDBJ databases">
        <authorList>
            <person name="Haq I."/>
            <person name="Ullah Z."/>
            <person name="Ahmad R."/>
            <person name="Li M."/>
            <person name="Tong Y."/>
        </authorList>
    </citation>
    <scope>NUCLEOTIDE SEQUENCE [LARGE SCALE GENOMIC DNA]</scope>
    <source>
        <strain evidence="1 2">16A2E</strain>
    </source>
</reference>
<evidence type="ECO:0000313" key="2">
    <source>
        <dbReference type="Proteomes" id="UP001444625"/>
    </source>
</evidence>
<organism evidence="1 2">
    <name type="scientific">Ornithinibacillus xuwenensis</name>
    <dbReference type="NCBI Taxonomy" id="3144668"/>
    <lineage>
        <taxon>Bacteria</taxon>
        <taxon>Bacillati</taxon>
        <taxon>Bacillota</taxon>
        <taxon>Bacilli</taxon>
        <taxon>Bacillales</taxon>
        <taxon>Bacillaceae</taxon>
        <taxon>Ornithinibacillus</taxon>
    </lineage>
</organism>
<evidence type="ECO:0000313" key="1">
    <source>
        <dbReference type="EMBL" id="MEN2765683.1"/>
    </source>
</evidence>
<dbReference type="Proteomes" id="UP001444625">
    <property type="component" value="Unassembled WGS sequence"/>
</dbReference>
<gene>
    <name evidence="1" type="ORF">ABC228_00645</name>
</gene>
<proteinExistence type="predicted"/>
<evidence type="ECO:0008006" key="3">
    <source>
        <dbReference type="Google" id="ProtNLM"/>
    </source>
</evidence>
<name>A0ABU9XBQ1_9BACI</name>
<dbReference type="EMBL" id="JBDIML010000001">
    <property type="protein sequence ID" value="MEN2765683.1"/>
    <property type="molecule type" value="Genomic_DNA"/>
</dbReference>
<dbReference type="RefSeq" id="WP_345823158.1">
    <property type="nucleotide sequence ID" value="NZ_JBDIML010000001.1"/>
</dbReference>